<feature type="binding site" evidence="18">
    <location>
        <position position="147"/>
    </location>
    <ligand>
        <name>NAD(+)</name>
        <dbReference type="ChEBI" id="CHEBI:57540"/>
    </ligand>
</feature>
<evidence type="ECO:0000259" key="19">
    <source>
        <dbReference type="Pfam" id="PF01761"/>
    </source>
</evidence>
<feature type="binding site" evidence="18">
    <location>
        <position position="260"/>
    </location>
    <ligand>
        <name>Zn(2+)</name>
        <dbReference type="ChEBI" id="CHEBI:29105"/>
    </ligand>
</feature>
<feature type="domain" description="3-dehydroquinate synthase N-terminal" evidence="19">
    <location>
        <begin position="64"/>
        <end position="175"/>
    </location>
</feature>
<dbReference type="EC" id="4.2.3.4" evidence="7 18"/>
<feature type="binding site" evidence="18">
    <location>
        <begin position="126"/>
        <end position="127"/>
    </location>
    <ligand>
        <name>NAD(+)</name>
        <dbReference type="ChEBI" id="CHEBI:57540"/>
    </ligand>
</feature>
<sequence>MFVDIHTSSKQYKAEVGSGILREAGKTIEALAPASSYLIVSDENVANRYLDVLVSSFSKEPHTFVVKAGEQSKSFHVYEQLAAFCLEKQLDRQSVIIAFGGGVVGDLAGFVAGTYMRGVRFIQVPTTLLAHDSSVGGKVAVNLPAAKNMIGVFHQPEAVLFDTELLATLPEHEWRSGFAEIVKLGFIADASFLAWLRETVPALTSIKADNLQKMVAKAIAIKADIVGKDEKEHGIRAHLNFGHTLAHAIEAELGYGKITHGEAVAIGMRFAFRLSLRFTKEDLRLADYEEWFSALGYDLRLPAGLSAQRLLARMKSDKKTNAGKIVMVLLAQLGAAYTKTVDEHLLLELLEEELGGRS</sequence>
<dbReference type="GO" id="GO:0009423">
    <property type="term" value="P:chorismate biosynthetic process"/>
    <property type="evidence" value="ECO:0007669"/>
    <property type="project" value="UniProtKB-UniRule"/>
</dbReference>
<comment type="similarity">
    <text evidence="6 18">Belongs to the sugar phosphate cyclases superfamily. Dehydroquinate synthase family.</text>
</comment>
<evidence type="ECO:0000256" key="7">
    <source>
        <dbReference type="ARBA" id="ARBA00013031"/>
    </source>
</evidence>
<dbReference type="UniPathway" id="UPA00053">
    <property type="reaction ID" value="UER00085"/>
</dbReference>
<dbReference type="SUPFAM" id="SSF56796">
    <property type="entry name" value="Dehydroquinate synthase-like"/>
    <property type="match status" value="1"/>
</dbReference>
<evidence type="ECO:0000256" key="3">
    <source>
        <dbReference type="ARBA" id="ARBA00001947"/>
    </source>
</evidence>
<gene>
    <name evidence="18" type="primary">aroB</name>
    <name evidence="21" type="ORF">CHH72_02105</name>
</gene>
<dbReference type="Gene3D" id="1.20.1090.10">
    <property type="entry name" value="Dehydroquinate synthase-like - alpha domain"/>
    <property type="match status" value="1"/>
</dbReference>
<dbReference type="CDD" id="cd08195">
    <property type="entry name" value="DHQS"/>
    <property type="match status" value="1"/>
</dbReference>
<dbReference type="EMBL" id="NPCC01000004">
    <property type="protein sequence ID" value="PAE90694.1"/>
    <property type="molecule type" value="Genomic_DNA"/>
</dbReference>
<dbReference type="PANTHER" id="PTHR43622">
    <property type="entry name" value="3-DEHYDROQUINATE SYNTHASE"/>
    <property type="match status" value="1"/>
</dbReference>
<feature type="binding site" evidence="18">
    <location>
        <position position="243"/>
    </location>
    <ligand>
        <name>Zn(2+)</name>
        <dbReference type="ChEBI" id="CHEBI:29105"/>
    </ligand>
</feature>
<comment type="cofactor">
    <cofactor evidence="18">
        <name>Co(2+)</name>
        <dbReference type="ChEBI" id="CHEBI:48828"/>
    </cofactor>
    <cofactor evidence="18">
        <name>Zn(2+)</name>
        <dbReference type="ChEBI" id="CHEBI:29105"/>
    </cofactor>
    <text evidence="18">Binds 1 divalent metal cation per subunit. Can use either Co(2+) or Zn(2+).</text>
</comment>
<evidence type="ECO:0000256" key="13">
    <source>
        <dbReference type="ARBA" id="ARBA00022833"/>
    </source>
</evidence>
<reference evidence="21 22" key="1">
    <citation type="submission" date="2017-07" db="EMBL/GenBank/DDBJ databases">
        <title>Isolation and whole genome analysis of endospore-forming bacteria from heroin.</title>
        <authorList>
            <person name="Kalinowski J."/>
            <person name="Ahrens B."/>
            <person name="Al-Dilaimi A."/>
            <person name="Winkler A."/>
            <person name="Wibberg D."/>
            <person name="Schleenbecker U."/>
            <person name="Ruckert C."/>
            <person name="Wolfel R."/>
            <person name="Grass G."/>
        </authorList>
    </citation>
    <scope>NUCLEOTIDE SEQUENCE [LARGE SCALE GENOMIC DNA]</scope>
    <source>
        <strain evidence="21 22">7539</strain>
    </source>
</reference>
<keyword evidence="15 18" id="KW-0057">Aromatic amino acid biosynthesis</keyword>
<protein>
    <recommendedName>
        <fullName evidence="8 18">3-dehydroquinate synthase</fullName>
        <shortName evidence="18">DHQS</shortName>
        <ecNumber evidence="7 18">4.2.3.4</ecNumber>
    </recommendedName>
</protein>
<dbReference type="Proteomes" id="UP000216207">
    <property type="component" value="Unassembled WGS sequence"/>
</dbReference>
<evidence type="ECO:0000256" key="6">
    <source>
        <dbReference type="ARBA" id="ARBA00005412"/>
    </source>
</evidence>
<keyword evidence="11 18" id="KW-0479">Metal-binding</keyword>
<comment type="catalytic activity">
    <reaction evidence="1 18">
        <text>7-phospho-2-dehydro-3-deoxy-D-arabino-heptonate = 3-dehydroquinate + phosphate</text>
        <dbReference type="Rhea" id="RHEA:21968"/>
        <dbReference type="ChEBI" id="CHEBI:32364"/>
        <dbReference type="ChEBI" id="CHEBI:43474"/>
        <dbReference type="ChEBI" id="CHEBI:58394"/>
        <dbReference type="EC" id="4.2.3.4"/>
    </reaction>
</comment>
<evidence type="ECO:0000256" key="16">
    <source>
        <dbReference type="ARBA" id="ARBA00023239"/>
    </source>
</evidence>
<comment type="caution">
    <text evidence="21">The sequence shown here is derived from an EMBL/GenBank/DDBJ whole genome shotgun (WGS) entry which is preliminary data.</text>
</comment>
<evidence type="ECO:0000259" key="20">
    <source>
        <dbReference type="Pfam" id="PF24621"/>
    </source>
</evidence>
<evidence type="ECO:0000256" key="9">
    <source>
        <dbReference type="ARBA" id="ARBA00022490"/>
    </source>
</evidence>
<dbReference type="Gene3D" id="3.40.50.1970">
    <property type="match status" value="1"/>
</dbReference>
<dbReference type="InterPro" id="IPR050071">
    <property type="entry name" value="Dehydroquinate_synthase"/>
</dbReference>
<evidence type="ECO:0000256" key="4">
    <source>
        <dbReference type="ARBA" id="ARBA00004496"/>
    </source>
</evidence>
<keyword evidence="17 18" id="KW-0170">Cobalt</keyword>
<feature type="domain" description="3-dehydroquinate synthase C-terminal" evidence="20">
    <location>
        <begin position="177"/>
        <end position="320"/>
    </location>
</feature>
<keyword evidence="9 18" id="KW-0963">Cytoplasm</keyword>
<comment type="cofactor">
    <cofactor evidence="3">
        <name>Zn(2+)</name>
        <dbReference type="ChEBI" id="CHEBI:29105"/>
    </cofactor>
</comment>
<dbReference type="GO" id="GO:0005737">
    <property type="term" value="C:cytoplasm"/>
    <property type="evidence" value="ECO:0007669"/>
    <property type="project" value="UniProtKB-SubCell"/>
</dbReference>
<evidence type="ECO:0000256" key="17">
    <source>
        <dbReference type="ARBA" id="ARBA00023285"/>
    </source>
</evidence>
<dbReference type="Pfam" id="PF01761">
    <property type="entry name" value="DHQ_synthase"/>
    <property type="match status" value="1"/>
</dbReference>
<dbReference type="Pfam" id="PF24621">
    <property type="entry name" value="DHQS_C"/>
    <property type="match status" value="1"/>
</dbReference>
<comment type="pathway">
    <text evidence="5 18">Metabolic intermediate biosynthesis; chorismate biosynthesis; chorismate from D-erythrose 4-phosphate and phosphoenolpyruvate: step 2/7.</text>
</comment>
<dbReference type="PANTHER" id="PTHR43622:SF7">
    <property type="entry name" value="3-DEHYDROQUINATE SYNTHASE, CHLOROPLASTIC"/>
    <property type="match status" value="1"/>
</dbReference>
<dbReference type="OMA" id="TMSETIY"/>
<dbReference type="InterPro" id="IPR056179">
    <property type="entry name" value="DHQS_C"/>
</dbReference>
<dbReference type="PIRSF" id="PIRSF001455">
    <property type="entry name" value="DHQ_synth"/>
    <property type="match status" value="1"/>
</dbReference>
<evidence type="ECO:0000256" key="14">
    <source>
        <dbReference type="ARBA" id="ARBA00023027"/>
    </source>
</evidence>
<keyword evidence="12 18" id="KW-0547">Nucleotide-binding</keyword>
<keyword evidence="10 18" id="KW-0028">Amino-acid biosynthesis</keyword>
<dbReference type="GO" id="GO:0009073">
    <property type="term" value="P:aromatic amino acid family biosynthetic process"/>
    <property type="evidence" value="ECO:0007669"/>
    <property type="project" value="UniProtKB-KW"/>
</dbReference>
<dbReference type="GO" id="GO:0000166">
    <property type="term" value="F:nucleotide binding"/>
    <property type="evidence" value="ECO:0007669"/>
    <property type="project" value="UniProtKB-KW"/>
</dbReference>
<dbReference type="InterPro" id="IPR030963">
    <property type="entry name" value="DHQ_synth_fam"/>
</dbReference>
<comment type="cofactor">
    <cofactor evidence="2 18">
        <name>NAD(+)</name>
        <dbReference type="ChEBI" id="CHEBI:57540"/>
    </cofactor>
</comment>
<dbReference type="GO" id="GO:0046872">
    <property type="term" value="F:metal ion binding"/>
    <property type="evidence" value="ECO:0007669"/>
    <property type="project" value="UniProtKB-KW"/>
</dbReference>
<keyword evidence="14 18" id="KW-0520">NAD</keyword>
<accession>A0A268P4K2</accession>
<keyword evidence="13 18" id="KW-0862">Zinc</keyword>
<evidence type="ECO:0000313" key="21">
    <source>
        <dbReference type="EMBL" id="PAE90694.1"/>
    </source>
</evidence>
<dbReference type="AlphaFoldDB" id="A0A268P4K2"/>
<feature type="binding site" evidence="18">
    <location>
        <begin position="102"/>
        <end position="106"/>
    </location>
    <ligand>
        <name>NAD(+)</name>
        <dbReference type="ChEBI" id="CHEBI:57540"/>
    </ligand>
</feature>
<keyword evidence="16 18" id="KW-0456">Lyase</keyword>
<comment type="function">
    <text evidence="18">Catalyzes the conversion of 3-deoxy-D-arabino-heptulosonate 7-phosphate (DAHP) to dehydroquinate (DHQ).</text>
</comment>
<comment type="caution">
    <text evidence="18">Lacks conserved residue(s) required for the propagation of feature annotation.</text>
</comment>
<evidence type="ECO:0000256" key="2">
    <source>
        <dbReference type="ARBA" id="ARBA00001911"/>
    </source>
</evidence>
<organism evidence="21 22">
    <name type="scientific">Shouchella clausii</name>
    <name type="common">Alkalihalobacillus clausii</name>
    <dbReference type="NCBI Taxonomy" id="79880"/>
    <lineage>
        <taxon>Bacteria</taxon>
        <taxon>Bacillati</taxon>
        <taxon>Bacillota</taxon>
        <taxon>Bacilli</taxon>
        <taxon>Bacillales</taxon>
        <taxon>Bacillaceae</taxon>
        <taxon>Shouchella</taxon>
    </lineage>
</organism>
<name>A0A268P4K2_SHOCL</name>
<proteinExistence type="inferred from homology"/>
<dbReference type="GO" id="GO:0003856">
    <property type="term" value="F:3-dehydroquinate synthase activity"/>
    <property type="evidence" value="ECO:0007669"/>
    <property type="project" value="UniProtKB-UniRule"/>
</dbReference>
<dbReference type="FunFam" id="3.40.50.1970:FF:000007">
    <property type="entry name" value="Pentafunctional AROM polypeptide"/>
    <property type="match status" value="1"/>
</dbReference>
<dbReference type="InterPro" id="IPR016037">
    <property type="entry name" value="DHQ_synth_AroB"/>
</dbReference>
<feature type="binding site" evidence="18">
    <location>
        <position position="180"/>
    </location>
    <ligand>
        <name>Zn(2+)</name>
        <dbReference type="ChEBI" id="CHEBI:29105"/>
    </ligand>
</feature>
<dbReference type="InterPro" id="IPR030960">
    <property type="entry name" value="DHQS/DOIS_N"/>
</dbReference>
<evidence type="ECO:0000256" key="8">
    <source>
        <dbReference type="ARBA" id="ARBA00017684"/>
    </source>
</evidence>
<evidence type="ECO:0000256" key="12">
    <source>
        <dbReference type="ARBA" id="ARBA00022741"/>
    </source>
</evidence>
<comment type="subcellular location">
    <subcellularLocation>
        <location evidence="4 18">Cytoplasm</location>
    </subcellularLocation>
</comment>
<dbReference type="GO" id="GO:0008652">
    <property type="term" value="P:amino acid biosynthetic process"/>
    <property type="evidence" value="ECO:0007669"/>
    <property type="project" value="UniProtKB-KW"/>
</dbReference>
<dbReference type="SMR" id="A0A268P4K2"/>
<evidence type="ECO:0000256" key="18">
    <source>
        <dbReference type="HAMAP-Rule" id="MF_00110"/>
    </source>
</evidence>
<evidence type="ECO:0000313" key="22">
    <source>
        <dbReference type="Proteomes" id="UP000216207"/>
    </source>
</evidence>
<evidence type="ECO:0000256" key="1">
    <source>
        <dbReference type="ARBA" id="ARBA00001393"/>
    </source>
</evidence>
<dbReference type="HAMAP" id="MF_00110">
    <property type="entry name" value="DHQ_synthase"/>
    <property type="match status" value="1"/>
</dbReference>
<dbReference type="NCBIfam" id="TIGR01357">
    <property type="entry name" value="aroB"/>
    <property type="match status" value="1"/>
</dbReference>
<evidence type="ECO:0000256" key="10">
    <source>
        <dbReference type="ARBA" id="ARBA00022605"/>
    </source>
</evidence>
<evidence type="ECO:0000256" key="15">
    <source>
        <dbReference type="ARBA" id="ARBA00023141"/>
    </source>
</evidence>
<evidence type="ECO:0000256" key="11">
    <source>
        <dbReference type="ARBA" id="ARBA00022723"/>
    </source>
</evidence>
<feature type="binding site" evidence="18">
    <location>
        <position position="138"/>
    </location>
    <ligand>
        <name>NAD(+)</name>
        <dbReference type="ChEBI" id="CHEBI:57540"/>
    </ligand>
</feature>
<dbReference type="RefSeq" id="WP_011246736.1">
    <property type="nucleotide sequence ID" value="NZ_BOQQ01000010.1"/>
</dbReference>
<evidence type="ECO:0000256" key="5">
    <source>
        <dbReference type="ARBA" id="ARBA00004661"/>
    </source>
</evidence>